<dbReference type="Proteomes" id="UP000032737">
    <property type="component" value="Chromosome"/>
</dbReference>
<organism evidence="3 4">
    <name type="scientific">Acholeplasma brassicae</name>
    <dbReference type="NCBI Taxonomy" id="61635"/>
    <lineage>
        <taxon>Bacteria</taxon>
        <taxon>Bacillati</taxon>
        <taxon>Mycoplasmatota</taxon>
        <taxon>Mollicutes</taxon>
        <taxon>Acholeplasmatales</taxon>
        <taxon>Acholeplasmataceae</taxon>
        <taxon>Acholeplasma</taxon>
    </lineage>
</organism>
<keyword evidence="4" id="KW-1185">Reference proteome</keyword>
<name>U4KPC8_9MOLU</name>
<proteinExistence type="predicted"/>
<dbReference type="HOGENOM" id="CLU_854252_0_0_14"/>
<dbReference type="OrthoDB" id="385009at2"/>
<accession>U4KPC8</accession>
<gene>
    <name evidence="3" type="ORF">BN85311650</name>
</gene>
<reference evidence="3 4" key="1">
    <citation type="journal article" date="2013" name="J. Mol. Microbiol. Biotechnol.">
        <title>Analysis of the Complete Genomes of Acholeplasma brassicae , A. palmae and A. laidlawii and Their Comparison to the Obligate Parasites from ' Candidatus Phytoplasma'.</title>
        <authorList>
            <person name="Kube M."/>
            <person name="Siewert C."/>
            <person name="Migdoll A.M."/>
            <person name="Duduk B."/>
            <person name="Holz S."/>
            <person name="Rabus R."/>
            <person name="Seemuller E."/>
            <person name="Mitrovic J."/>
            <person name="Muller I."/>
            <person name="Buttner C."/>
            <person name="Reinhardt R."/>
        </authorList>
    </citation>
    <scope>NUCLEOTIDE SEQUENCE [LARGE SCALE GENOMIC DNA]</scope>
    <source>
        <strain evidence="4">0502</strain>
    </source>
</reference>
<keyword evidence="1" id="KW-0175">Coiled coil</keyword>
<dbReference type="AlphaFoldDB" id="U4KPC8"/>
<evidence type="ECO:0000259" key="2">
    <source>
        <dbReference type="Pfam" id="PF01145"/>
    </source>
</evidence>
<dbReference type="EMBL" id="FO681348">
    <property type="protein sequence ID" value="CCV66186.1"/>
    <property type="molecule type" value="Genomic_DNA"/>
</dbReference>
<feature type="coiled-coil region" evidence="1">
    <location>
        <begin position="202"/>
        <end position="236"/>
    </location>
</feature>
<dbReference type="PANTHER" id="PTHR42911:SF2">
    <property type="entry name" value="PROHIBITIN FAMILY PROTEIN"/>
    <property type="match status" value="1"/>
</dbReference>
<dbReference type="PANTHER" id="PTHR42911">
    <property type="entry name" value="MODULATOR OF FTSH PROTEASE HFLC"/>
    <property type="match status" value="1"/>
</dbReference>
<dbReference type="KEGG" id="abra:BN85311650"/>
<evidence type="ECO:0000313" key="3">
    <source>
        <dbReference type="EMBL" id="CCV66186.1"/>
    </source>
</evidence>
<evidence type="ECO:0000256" key="1">
    <source>
        <dbReference type="SAM" id="Coils"/>
    </source>
</evidence>
<dbReference type="InterPro" id="IPR001107">
    <property type="entry name" value="Band_7"/>
</dbReference>
<evidence type="ECO:0000313" key="4">
    <source>
        <dbReference type="Proteomes" id="UP000032737"/>
    </source>
</evidence>
<dbReference type="Pfam" id="PF01145">
    <property type="entry name" value="Band_7"/>
    <property type="match status" value="1"/>
</dbReference>
<dbReference type="RefSeq" id="WP_030005046.1">
    <property type="nucleotide sequence ID" value="NC_022549.1"/>
</dbReference>
<feature type="domain" description="Band 7" evidence="2">
    <location>
        <begin position="49"/>
        <end position="228"/>
    </location>
</feature>
<sequence length="325" mass="36435">MIYLVLSIGLFVILLFVLGITEEKKWRLNKKMILSVFAFLLVLPGMIVKVDANETGVLYDPFNGGIQNRTLDEGIHFKSLFTEVKHVSTTNRTANLSVAGQTFDAIYAVFEITLVYYVDTTDAANFYRRAGNTTISAEQLNSLTKEILQSVTTQFDIYEVLGNKLEEVRSQFVTVLSTTLKERYNVTVVSGSFDDIDAGSRIEEIIQNKAEAIQMIEIAEQEKQRAEVEALTAIIRAENEAEVAKIRAEGNAEAQIILNSVTVNAIKQMYVLQFEESQDTSTPEVYGYLTIQEIAEIIVKQLYYDTWDGKLPEVITDGTGIIINP</sequence>
<protein>
    <recommendedName>
        <fullName evidence="2">Band 7 domain-containing protein</fullName>
    </recommendedName>
</protein>
<dbReference type="STRING" id="61635.BN85311650"/>